<dbReference type="SMART" id="SM00091">
    <property type="entry name" value="PAS"/>
    <property type="match status" value="3"/>
</dbReference>
<dbReference type="Gene3D" id="3.40.50.2300">
    <property type="match status" value="1"/>
</dbReference>
<name>A0A8J6TGH7_9BACT</name>
<dbReference type="Pfam" id="PF00512">
    <property type="entry name" value="HisKA"/>
    <property type="match status" value="1"/>
</dbReference>
<dbReference type="SMART" id="SM00388">
    <property type="entry name" value="HisKA"/>
    <property type="match status" value="1"/>
</dbReference>
<evidence type="ECO:0000256" key="4">
    <source>
        <dbReference type="ARBA" id="ARBA00022679"/>
    </source>
</evidence>
<comment type="caution">
    <text evidence="12">The sequence shown here is derived from an EMBL/GenBank/DDBJ whole genome shotgun (WGS) entry which is preliminary data.</text>
</comment>
<evidence type="ECO:0000313" key="13">
    <source>
        <dbReference type="Proteomes" id="UP000614424"/>
    </source>
</evidence>
<dbReference type="CDD" id="cd00130">
    <property type="entry name" value="PAS"/>
    <property type="match status" value="3"/>
</dbReference>
<keyword evidence="3 6" id="KW-0597">Phosphoprotein</keyword>
<dbReference type="PROSITE" id="PS50110">
    <property type="entry name" value="RESPONSE_REGULATORY"/>
    <property type="match status" value="1"/>
</dbReference>
<reference evidence="12 13" key="1">
    <citation type="submission" date="2020-08" db="EMBL/GenBank/DDBJ databases">
        <title>Bridging the membrane lipid divide: bacteria of the FCB group superphylum have the potential to synthesize archaeal ether lipids.</title>
        <authorList>
            <person name="Villanueva L."/>
            <person name="Von Meijenfeldt F.A.B."/>
            <person name="Westbye A.B."/>
            <person name="Yadav S."/>
            <person name="Hopmans E.C."/>
            <person name="Dutilh B.E."/>
            <person name="Sinninghe Damste J.S."/>
        </authorList>
    </citation>
    <scope>NUCLEOTIDE SEQUENCE [LARGE SCALE GENOMIC DNA]</scope>
    <source>
        <strain evidence="12">NIOZ-UU47</strain>
    </source>
</reference>
<dbReference type="Pfam" id="PF08447">
    <property type="entry name" value="PAS_3"/>
    <property type="match status" value="1"/>
</dbReference>
<dbReference type="PANTHER" id="PTHR43304">
    <property type="entry name" value="PHYTOCHROME-LIKE PROTEIN CPH1"/>
    <property type="match status" value="1"/>
</dbReference>
<dbReference type="SMART" id="SM00387">
    <property type="entry name" value="HATPase_c"/>
    <property type="match status" value="1"/>
</dbReference>
<evidence type="ECO:0000313" key="12">
    <source>
        <dbReference type="EMBL" id="MBC8318788.1"/>
    </source>
</evidence>
<keyword evidence="5" id="KW-0418">Kinase</keyword>
<comment type="catalytic activity">
    <reaction evidence="1">
        <text>ATP + protein L-histidine = ADP + protein N-phospho-L-histidine.</text>
        <dbReference type="EC" id="2.7.13.3"/>
    </reaction>
</comment>
<dbReference type="InterPro" id="IPR013655">
    <property type="entry name" value="PAS_fold_3"/>
</dbReference>
<dbReference type="SMART" id="SM00086">
    <property type="entry name" value="PAC"/>
    <property type="match status" value="1"/>
</dbReference>
<dbReference type="Pfam" id="PF00072">
    <property type="entry name" value="Response_reg"/>
    <property type="match status" value="1"/>
</dbReference>
<organism evidence="12 13">
    <name type="scientific">Candidatus Desulfobia pelagia</name>
    <dbReference type="NCBI Taxonomy" id="2841692"/>
    <lineage>
        <taxon>Bacteria</taxon>
        <taxon>Pseudomonadati</taxon>
        <taxon>Thermodesulfobacteriota</taxon>
        <taxon>Desulfobulbia</taxon>
        <taxon>Desulfobulbales</taxon>
        <taxon>Desulfobulbaceae</taxon>
        <taxon>Candidatus Desulfobia</taxon>
    </lineage>
</organism>
<dbReference type="InterPro" id="IPR029016">
    <property type="entry name" value="GAF-like_dom_sf"/>
</dbReference>
<dbReference type="PRINTS" id="PR00344">
    <property type="entry name" value="BCTRLSENSOR"/>
</dbReference>
<dbReference type="SUPFAM" id="SSF55874">
    <property type="entry name" value="ATPase domain of HSP90 chaperone/DNA topoisomerase II/histidine kinase"/>
    <property type="match status" value="1"/>
</dbReference>
<feature type="coiled-coil region" evidence="7">
    <location>
        <begin position="1"/>
        <end position="28"/>
    </location>
</feature>
<dbReference type="Gene3D" id="3.30.565.10">
    <property type="entry name" value="Histidine kinase-like ATPase, C-terminal domain"/>
    <property type="match status" value="1"/>
</dbReference>
<evidence type="ECO:0000259" key="10">
    <source>
        <dbReference type="PROSITE" id="PS50112"/>
    </source>
</evidence>
<dbReference type="InterPro" id="IPR003661">
    <property type="entry name" value="HisK_dim/P_dom"/>
</dbReference>
<dbReference type="Pfam" id="PF13185">
    <property type="entry name" value="GAF_2"/>
    <property type="match status" value="2"/>
</dbReference>
<dbReference type="Proteomes" id="UP000614424">
    <property type="component" value="Unassembled WGS sequence"/>
</dbReference>
<feature type="modified residue" description="4-aspartylphosphate" evidence="6">
    <location>
        <position position="1064"/>
    </location>
</feature>
<dbReference type="CDD" id="cd00082">
    <property type="entry name" value="HisKA"/>
    <property type="match status" value="1"/>
</dbReference>
<evidence type="ECO:0000256" key="1">
    <source>
        <dbReference type="ARBA" id="ARBA00000085"/>
    </source>
</evidence>
<dbReference type="InterPro" id="IPR035965">
    <property type="entry name" value="PAS-like_dom_sf"/>
</dbReference>
<gene>
    <name evidence="12" type="ORF">H8E41_12860</name>
</gene>
<dbReference type="GO" id="GO:0000155">
    <property type="term" value="F:phosphorelay sensor kinase activity"/>
    <property type="evidence" value="ECO:0007669"/>
    <property type="project" value="InterPro"/>
</dbReference>
<evidence type="ECO:0000259" key="9">
    <source>
        <dbReference type="PROSITE" id="PS50110"/>
    </source>
</evidence>
<sequence>MTAAKQTLEQLKQRVSSLEEEIIRLKDVEKELCDSKELNHTIFFNISCTVFLTDDHGKFLFISPNVADTFGYSPIEVETLGNISKLLGINFFPRNDLGEHGESRNVELQVTDKLGQGRHFFVNVKRVSLKEATFQYSCRDITDHKKAIEMADENEKRYEKLLDSVTDYTYTVNIEDGKPTSTTHSASCQAVTGYSADEYKADPYLWHNMILEEDRSTVTEKINTLITGKRSDPFEHRILHKDGAVRWVKTTPVPCVDEHGRLIAYDSLVTDITELKESELQESRMRHRLEAQWKIASLKDADLQTICDHLLSQMVEITESWYGFYGFFNEDEMILTIYSWSKGVMSDCAMHDKPIRFPLDESGLWGEVIRKKKPLIINDYHKEHAGKKGFPEGHVPLTRLMVLPVFSRDKIVAIGAVANKAFDYSDYDLKSTSTLLSNVHVLLERQEVNEELLKKNRALKALSKCNEALIRSTKESDLLREICKILVKTGNYPLAWVGVKKDDTEKTIFPLVQFGDASGYLEDIRISWADNEYGRGPTGMAVRTGKTQVLKDIALDETYFLWKDQARKRGYASSIALPLRTKNKCWGTLNVYATKPDAFDPEEIELLQELADNVSFGVTAIRTRAKQKTAETALRESQARMQAIYETVQTGIVIIDGENRQIIDANPVAAKMMGLTKKELIGKTCNEIFCIPPGGICPVLDLGKTAENAERHLVKTNGEKTPILKSVVKFNLNGRKCLLESFLDITALKQAEKEKGEMQAQIRQMQKMEAIGTLAGGIAHDFNNILTPIFAFTQMLQEDQAPESQAYQDLGDIRTSALRAKDLVSQILTFSREKEHELSPVKISPIVKESIKLLEASFPATIKIELRVIAKDDVVMADPTQIHQILMNLCTNALHAMMESGGVLEVRLEEKDRNHTSSRRYLALTVCDTGCGMDKFTQERIFEPYFTTKDVGEGTGLGLSVVHGIVRSFGGDIIVSSELGKGTTFTVYLPLVDQKAVETLHDQETECPKGYERILLVDDELAIVKSMGRILQSLGYKVTERTSSIEALEVFRVKPQEFDLVITDFTMPNMTGDRLAQ</sequence>
<dbReference type="Gene3D" id="3.30.450.20">
    <property type="entry name" value="PAS domain"/>
    <property type="match status" value="3"/>
</dbReference>
<dbReference type="SUPFAM" id="SSF55785">
    <property type="entry name" value="PYP-like sensor domain (PAS domain)"/>
    <property type="match status" value="3"/>
</dbReference>
<accession>A0A8J6TGH7</accession>
<dbReference type="Gene3D" id="1.10.287.130">
    <property type="match status" value="1"/>
</dbReference>
<dbReference type="InterPro" id="IPR000014">
    <property type="entry name" value="PAS"/>
</dbReference>
<dbReference type="InterPro" id="IPR011006">
    <property type="entry name" value="CheY-like_superfamily"/>
</dbReference>
<dbReference type="PROSITE" id="PS50113">
    <property type="entry name" value="PAC"/>
    <property type="match status" value="1"/>
</dbReference>
<dbReference type="InterPro" id="IPR052162">
    <property type="entry name" value="Sensor_kinase/Photoreceptor"/>
</dbReference>
<dbReference type="InterPro" id="IPR036890">
    <property type="entry name" value="HATPase_C_sf"/>
</dbReference>
<proteinExistence type="predicted"/>
<dbReference type="InterPro" id="IPR003594">
    <property type="entry name" value="HATPase_dom"/>
</dbReference>
<dbReference type="SUPFAM" id="SSF47384">
    <property type="entry name" value="Homodimeric domain of signal transducing histidine kinase"/>
    <property type="match status" value="1"/>
</dbReference>
<dbReference type="Pfam" id="PF13426">
    <property type="entry name" value="PAS_9"/>
    <property type="match status" value="2"/>
</dbReference>
<feature type="domain" description="PAS" evidence="10">
    <location>
        <begin position="154"/>
        <end position="229"/>
    </location>
</feature>
<evidence type="ECO:0000256" key="7">
    <source>
        <dbReference type="SAM" id="Coils"/>
    </source>
</evidence>
<evidence type="ECO:0000256" key="2">
    <source>
        <dbReference type="ARBA" id="ARBA00012438"/>
    </source>
</evidence>
<feature type="domain" description="PAS" evidence="10">
    <location>
        <begin position="34"/>
        <end position="77"/>
    </location>
</feature>
<dbReference type="InterPro" id="IPR005467">
    <property type="entry name" value="His_kinase_dom"/>
</dbReference>
<dbReference type="InterPro" id="IPR001789">
    <property type="entry name" value="Sig_transdc_resp-reg_receiver"/>
</dbReference>
<dbReference type="SUPFAM" id="SSF55781">
    <property type="entry name" value="GAF domain-like"/>
    <property type="match status" value="2"/>
</dbReference>
<dbReference type="PROSITE" id="PS50109">
    <property type="entry name" value="HIS_KIN"/>
    <property type="match status" value="1"/>
</dbReference>
<protein>
    <recommendedName>
        <fullName evidence="2">histidine kinase</fullName>
        <ecNumber evidence="2">2.7.13.3</ecNumber>
    </recommendedName>
</protein>
<feature type="domain" description="PAC" evidence="11">
    <location>
        <begin position="232"/>
        <end position="284"/>
    </location>
</feature>
<evidence type="ECO:0000256" key="3">
    <source>
        <dbReference type="ARBA" id="ARBA00022553"/>
    </source>
</evidence>
<dbReference type="Pfam" id="PF02518">
    <property type="entry name" value="HATPase_c"/>
    <property type="match status" value="1"/>
</dbReference>
<dbReference type="InterPro" id="IPR003018">
    <property type="entry name" value="GAF"/>
</dbReference>
<keyword evidence="7" id="KW-0175">Coiled coil</keyword>
<dbReference type="EMBL" id="JACNJZ010000187">
    <property type="protein sequence ID" value="MBC8318788.1"/>
    <property type="molecule type" value="Genomic_DNA"/>
</dbReference>
<dbReference type="SUPFAM" id="SSF52172">
    <property type="entry name" value="CheY-like"/>
    <property type="match status" value="1"/>
</dbReference>
<dbReference type="PROSITE" id="PS50112">
    <property type="entry name" value="PAS"/>
    <property type="match status" value="3"/>
</dbReference>
<keyword evidence="4" id="KW-0808">Transferase</keyword>
<evidence type="ECO:0000256" key="5">
    <source>
        <dbReference type="ARBA" id="ARBA00022777"/>
    </source>
</evidence>
<dbReference type="AlphaFoldDB" id="A0A8J6TGH7"/>
<dbReference type="EC" id="2.7.13.3" evidence="2"/>
<dbReference type="PANTHER" id="PTHR43304:SF1">
    <property type="entry name" value="PAC DOMAIN-CONTAINING PROTEIN"/>
    <property type="match status" value="1"/>
</dbReference>
<evidence type="ECO:0000256" key="6">
    <source>
        <dbReference type="PROSITE-ProRule" id="PRU00169"/>
    </source>
</evidence>
<dbReference type="NCBIfam" id="TIGR00229">
    <property type="entry name" value="sensory_box"/>
    <property type="match status" value="3"/>
</dbReference>
<feature type="domain" description="Response regulatory" evidence="9">
    <location>
        <begin position="1013"/>
        <end position="1077"/>
    </location>
</feature>
<dbReference type="Gene3D" id="3.30.450.40">
    <property type="match status" value="2"/>
</dbReference>
<dbReference type="SMART" id="SM00065">
    <property type="entry name" value="GAF"/>
    <property type="match status" value="2"/>
</dbReference>
<dbReference type="InterPro" id="IPR036097">
    <property type="entry name" value="HisK_dim/P_sf"/>
</dbReference>
<evidence type="ECO:0000259" key="11">
    <source>
        <dbReference type="PROSITE" id="PS50113"/>
    </source>
</evidence>
<feature type="domain" description="PAS" evidence="10">
    <location>
        <begin position="637"/>
        <end position="684"/>
    </location>
</feature>
<feature type="domain" description="Histidine kinase" evidence="8">
    <location>
        <begin position="777"/>
        <end position="993"/>
    </location>
</feature>
<evidence type="ECO:0000259" key="8">
    <source>
        <dbReference type="PROSITE" id="PS50109"/>
    </source>
</evidence>
<dbReference type="InterPro" id="IPR000700">
    <property type="entry name" value="PAS-assoc_C"/>
</dbReference>
<dbReference type="InterPro" id="IPR001610">
    <property type="entry name" value="PAC"/>
</dbReference>
<dbReference type="InterPro" id="IPR004358">
    <property type="entry name" value="Sig_transdc_His_kin-like_C"/>
</dbReference>